<dbReference type="PROSITE" id="PS50157">
    <property type="entry name" value="ZINC_FINGER_C2H2_2"/>
    <property type="match status" value="2"/>
</dbReference>
<evidence type="ECO:0000256" key="8">
    <source>
        <dbReference type="PROSITE-ProRule" id="PRU00042"/>
    </source>
</evidence>
<feature type="domain" description="C2H2-type" evidence="9">
    <location>
        <begin position="288"/>
        <end position="315"/>
    </location>
</feature>
<keyword evidence="8" id="KW-0863">Zinc-finger</keyword>
<organism evidence="10 11">
    <name type="scientific">Caerostris extrusa</name>
    <name type="common">Bark spider</name>
    <name type="synonym">Caerostris bankana</name>
    <dbReference type="NCBI Taxonomy" id="172846"/>
    <lineage>
        <taxon>Eukaryota</taxon>
        <taxon>Metazoa</taxon>
        <taxon>Ecdysozoa</taxon>
        <taxon>Arthropoda</taxon>
        <taxon>Chelicerata</taxon>
        <taxon>Arachnida</taxon>
        <taxon>Araneae</taxon>
        <taxon>Araneomorphae</taxon>
        <taxon>Entelegynae</taxon>
        <taxon>Araneoidea</taxon>
        <taxon>Araneidae</taxon>
        <taxon>Caerostris</taxon>
    </lineage>
</organism>
<keyword evidence="3" id="KW-0677">Repeat</keyword>
<dbReference type="InterPro" id="IPR013087">
    <property type="entry name" value="Znf_C2H2_type"/>
</dbReference>
<name>A0AAV4TPD7_CAEEX</name>
<evidence type="ECO:0000256" key="1">
    <source>
        <dbReference type="ARBA" id="ARBA00004123"/>
    </source>
</evidence>
<evidence type="ECO:0000313" key="10">
    <source>
        <dbReference type="EMBL" id="GIY48330.1"/>
    </source>
</evidence>
<dbReference type="GO" id="GO:0000978">
    <property type="term" value="F:RNA polymerase II cis-regulatory region sequence-specific DNA binding"/>
    <property type="evidence" value="ECO:0007669"/>
    <property type="project" value="TreeGrafter"/>
</dbReference>
<dbReference type="GO" id="GO:0005654">
    <property type="term" value="C:nucleoplasm"/>
    <property type="evidence" value="ECO:0007669"/>
    <property type="project" value="TreeGrafter"/>
</dbReference>
<evidence type="ECO:0000256" key="3">
    <source>
        <dbReference type="ARBA" id="ARBA00022737"/>
    </source>
</evidence>
<evidence type="ECO:0000256" key="6">
    <source>
        <dbReference type="ARBA" id="ARBA00023163"/>
    </source>
</evidence>
<gene>
    <name evidence="10" type="ORF">CEXT_802531</name>
</gene>
<dbReference type="AlphaFoldDB" id="A0AAV4TPD7"/>
<evidence type="ECO:0000256" key="2">
    <source>
        <dbReference type="ARBA" id="ARBA00022723"/>
    </source>
</evidence>
<dbReference type="InterPro" id="IPR036236">
    <property type="entry name" value="Znf_C2H2_sf"/>
</dbReference>
<keyword evidence="11" id="KW-1185">Reference proteome</keyword>
<sequence length="348" mass="39148">MFSNDEDPFCAREINLNAIRVAGDDHFDLPESCVSTSPDWDQLISWTNFQRRLAKVRDTPVIESPIQIDAISSTSVMPSKLENCLGSLVETTTSLSEASSVPVQTQKCFNLHRKMFRSEWWKSPPTLQRPVQCQASLRSLPANPGKCLAWWKSPSTLQRPVPVPVQPENCSNQPMKMFGLVEIMSNLTEVSSVPVEPQKCSNQSKKFLERWKPPPTLQSPVLCQSSIRSVRTSPVKSLARWKSPATLQSPDLCQSSRHTGLKPFKCRVCSRAFCRSDHLITHTGEKPYLCDTCGKGFKRSDERNRHEKLHLKQKMTKKYGISANANNMESSGLLPCPTISVSFNLLML</sequence>
<evidence type="ECO:0000256" key="5">
    <source>
        <dbReference type="ARBA" id="ARBA00023015"/>
    </source>
</evidence>
<dbReference type="Proteomes" id="UP001054945">
    <property type="component" value="Unassembled WGS sequence"/>
</dbReference>
<comment type="caution">
    <text evidence="10">The sequence shown here is derived from an EMBL/GenBank/DDBJ whole genome shotgun (WGS) entry which is preliminary data.</text>
</comment>
<dbReference type="GO" id="GO:0001227">
    <property type="term" value="F:DNA-binding transcription repressor activity, RNA polymerase II-specific"/>
    <property type="evidence" value="ECO:0007669"/>
    <property type="project" value="TreeGrafter"/>
</dbReference>
<dbReference type="EMBL" id="BPLR01011703">
    <property type="protein sequence ID" value="GIY48330.1"/>
    <property type="molecule type" value="Genomic_DNA"/>
</dbReference>
<proteinExistence type="predicted"/>
<keyword evidence="4" id="KW-0862">Zinc</keyword>
<keyword evidence="7" id="KW-0539">Nucleus</keyword>
<comment type="subcellular location">
    <subcellularLocation>
        <location evidence="1">Nucleus</location>
    </subcellularLocation>
</comment>
<protein>
    <recommendedName>
        <fullName evidence="9">C2H2-type domain-containing protein</fullName>
    </recommendedName>
</protein>
<dbReference type="Gene3D" id="3.30.160.60">
    <property type="entry name" value="Classic Zinc Finger"/>
    <property type="match status" value="2"/>
</dbReference>
<evidence type="ECO:0000256" key="7">
    <source>
        <dbReference type="ARBA" id="ARBA00023242"/>
    </source>
</evidence>
<keyword evidence="5" id="KW-0805">Transcription regulation</keyword>
<dbReference type="Pfam" id="PF00096">
    <property type="entry name" value="zf-C2H2"/>
    <property type="match status" value="2"/>
</dbReference>
<reference evidence="10 11" key="1">
    <citation type="submission" date="2021-06" db="EMBL/GenBank/DDBJ databases">
        <title>Caerostris extrusa draft genome.</title>
        <authorList>
            <person name="Kono N."/>
            <person name="Arakawa K."/>
        </authorList>
    </citation>
    <scope>NUCLEOTIDE SEQUENCE [LARGE SCALE GENOMIC DNA]</scope>
</reference>
<dbReference type="SMART" id="SM00355">
    <property type="entry name" value="ZnF_C2H2"/>
    <property type="match status" value="2"/>
</dbReference>
<dbReference type="FunFam" id="3.30.160.60:FF:000515">
    <property type="entry name" value="early growth response protein 4"/>
    <property type="match status" value="1"/>
</dbReference>
<evidence type="ECO:0000256" key="4">
    <source>
        <dbReference type="ARBA" id="ARBA00022833"/>
    </source>
</evidence>
<dbReference type="GO" id="GO:0008270">
    <property type="term" value="F:zinc ion binding"/>
    <property type="evidence" value="ECO:0007669"/>
    <property type="project" value="UniProtKB-KW"/>
</dbReference>
<keyword evidence="6" id="KW-0804">Transcription</keyword>
<accession>A0AAV4TPD7</accession>
<keyword evidence="2" id="KW-0479">Metal-binding</keyword>
<feature type="domain" description="C2H2-type" evidence="9">
    <location>
        <begin position="264"/>
        <end position="287"/>
    </location>
</feature>
<dbReference type="PROSITE" id="PS00028">
    <property type="entry name" value="ZINC_FINGER_C2H2_1"/>
    <property type="match status" value="1"/>
</dbReference>
<dbReference type="SUPFAM" id="SSF57667">
    <property type="entry name" value="beta-beta-alpha zinc fingers"/>
    <property type="match status" value="1"/>
</dbReference>
<evidence type="ECO:0000259" key="9">
    <source>
        <dbReference type="PROSITE" id="PS50157"/>
    </source>
</evidence>
<evidence type="ECO:0000313" key="11">
    <source>
        <dbReference type="Proteomes" id="UP001054945"/>
    </source>
</evidence>
<dbReference type="PANTHER" id="PTHR24399:SF23">
    <property type="entry name" value="C2H2-TYPE DOMAIN-CONTAINING PROTEIN"/>
    <property type="match status" value="1"/>
</dbReference>
<dbReference type="PANTHER" id="PTHR24399">
    <property type="entry name" value="ZINC FINGER AND BTB DOMAIN-CONTAINING"/>
    <property type="match status" value="1"/>
</dbReference>